<evidence type="ECO:0000313" key="2">
    <source>
        <dbReference type="EMBL" id="RKP52120.1"/>
    </source>
</evidence>
<evidence type="ECO:0000313" key="3">
    <source>
        <dbReference type="Proteomes" id="UP000280434"/>
    </source>
</evidence>
<dbReference type="EMBL" id="RBZV01000001">
    <property type="protein sequence ID" value="RKP52120.1"/>
    <property type="molecule type" value="Genomic_DNA"/>
</dbReference>
<feature type="compositionally biased region" description="Basic and acidic residues" evidence="1">
    <location>
        <begin position="11"/>
        <end position="39"/>
    </location>
</feature>
<keyword evidence="3" id="KW-1185">Reference proteome</keyword>
<comment type="caution">
    <text evidence="2">The sequence shown here is derived from an EMBL/GenBank/DDBJ whole genome shotgun (WGS) entry which is preliminary data.</text>
</comment>
<dbReference type="AlphaFoldDB" id="A0A494XN67"/>
<name>A0A494XN67_9BURK</name>
<proteinExistence type="predicted"/>
<protein>
    <submittedName>
        <fullName evidence="2">Uncharacterized protein</fullName>
    </submittedName>
</protein>
<dbReference type="Proteomes" id="UP000280434">
    <property type="component" value="Unassembled WGS sequence"/>
</dbReference>
<evidence type="ECO:0000256" key="1">
    <source>
        <dbReference type="SAM" id="MobiDB-lite"/>
    </source>
</evidence>
<organism evidence="2 3">
    <name type="scientific">Trinickia fusca</name>
    <dbReference type="NCBI Taxonomy" id="2419777"/>
    <lineage>
        <taxon>Bacteria</taxon>
        <taxon>Pseudomonadati</taxon>
        <taxon>Pseudomonadota</taxon>
        <taxon>Betaproteobacteria</taxon>
        <taxon>Burkholderiales</taxon>
        <taxon>Burkholderiaceae</taxon>
        <taxon>Trinickia</taxon>
    </lineage>
</organism>
<reference evidence="2 3" key="1">
    <citation type="submission" date="2018-10" db="EMBL/GenBank/DDBJ databases">
        <title>Paraburkholderia sp. 7MK8-2, isolated from soil.</title>
        <authorList>
            <person name="Gao Z.-H."/>
            <person name="Qiu L.-H."/>
        </authorList>
    </citation>
    <scope>NUCLEOTIDE SEQUENCE [LARGE SCALE GENOMIC DNA]</scope>
    <source>
        <strain evidence="2 3">7MK8-2</strain>
    </source>
</reference>
<gene>
    <name evidence="2" type="ORF">D7S89_00770</name>
</gene>
<sequence length="158" mass="17607">MSSSVGAARPNDSHVPRLERYAAPRDSSSKRTRVDDTRTRPAYQQAAPFPFDIFHDDCSQPTEEESIAAFHARLSAIKRVAVHSERRRNAASLEPGHFGIYLIDCEGNEYPFLRFQQAANAAYAALRIAEVYRLGVEFGNFKEPKLIGDPQLLGAVPC</sequence>
<accession>A0A494XN67</accession>
<feature type="region of interest" description="Disordered" evidence="1">
    <location>
        <begin position="1"/>
        <end position="41"/>
    </location>
</feature>